<organism evidence="3 4">
    <name type="scientific">Conidiobolus coronatus (strain ATCC 28846 / CBS 209.66 / NRRL 28638)</name>
    <name type="common">Delacroixia coronata</name>
    <dbReference type="NCBI Taxonomy" id="796925"/>
    <lineage>
        <taxon>Eukaryota</taxon>
        <taxon>Fungi</taxon>
        <taxon>Fungi incertae sedis</taxon>
        <taxon>Zoopagomycota</taxon>
        <taxon>Entomophthoromycotina</taxon>
        <taxon>Entomophthoromycetes</taxon>
        <taxon>Entomophthorales</taxon>
        <taxon>Ancylistaceae</taxon>
        <taxon>Conidiobolus</taxon>
    </lineage>
</organism>
<dbReference type="STRING" id="796925.A0A137PET2"/>
<accession>A0A137PET2</accession>
<reference evidence="3 4" key="1">
    <citation type="journal article" date="2015" name="Genome Biol. Evol.">
        <title>Phylogenomic analyses indicate that early fungi evolved digesting cell walls of algal ancestors of land plants.</title>
        <authorList>
            <person name="Chang Y."/>
            <person name="Wang S."/>
            <person name="Sekimoto S."/>
            <person name="Aerts A.L."/>
            <person name="Choi C."/>
            <person name="Clum A."/>
            <person name="LaButti K.M."/>
            <person name="Lindquist E.A."/>
            <person name="Yee Ngan C."/>
            <person name="Ohm R.A."/>
            <person name="Salamov A.A."/>
            <person name="Grigoriev I.V."/>
            <person name="Spatafora J.W."/>
            <person name="Berbee M.L."/>
        </authorList>
    </citation>
    <scope>NUCLEOTIDE SEQUENCE [LARGE SCALE GENOMIC DNA]</scope>
    <source>
        <strain evidence="3 4">NRRL 28638</strain>
    </source>
</reference>
<name>A0A137PET2_CONC2</name>
<dbReference type="InterPro" id="IPR057413">
    <property type="entry name" value="Beta-barrel_INTS6"/>
</dbReference>
<feature type="compositionally biased region" description="Low complexity" evidence="1">
    <location>
        <begin position="741"/>
        <end position="755"/>
    </location>
</feature>
<dbReference type="InterPro" id="IPR036465">
    <property type="entry name" value="vWFA_dom_sf"/>
</dbReference>
<evidence type="ECO:0000313" key="4">
    <source>
        <dbReference type="Proteomes" id="UP000070444"/>
    </source>
</evidence>
<feature type="compositionally biased region" description="Pro residues" evidence="1">
    <location>
        <begin position="702"/>
        <end position="722"/>
    </location>
</feature>
<feature type="region of interest" description="Disordered" evidence="1">
    <location>
        <begin position="553"/>
        <end position="763"/>
    </location>
</feature>
<evidence type="ECO:0000256" key="1">
    <source>
        <dbReference type="SAM" id="MobiDB-lite"/>
    </source>
</evidence>
<dbReference type="PANTHER" id="PTHR12957">
    <property type="entry name" value="DEAD/H BOX POLYPEPTIDE 26/DICE1-RELATED"/>
    <property type="match status" value="1"/>
</dbReference>
<proteinExistence type="predicted"/>
<feature type="compositionally biased region" description="Polar residues" evidence="1">
    <location>
        <begin position="682"/>
        <end position="701"/>
    </location>
</feature>
<dbReference type="AlphaFoldDB" id="A0A137PET2"/>
<gene>
    <name evidence="3" type="ORF">CONCODRAFT_3603</name>
</gene>
<evidence type="ECO:0000259" key="2">
    <source>
        <dbReference type="Pfam" id="PF25462"/>
    </source>
</evidence>
<dbReference type="EMBL" id="KQ964436">
    <property type="protein sequence ID" value="KXN73500.1"/>
    <property type="molecule type" value="Genomic_DNA"/>
</dbReference>
<feature type="compositionally biased region" description="Pro residues" evidence="1">
    <location>
        <begin position="623"/>
        <end position="637"/>
    </location>
</feature>
<dbReference type="Pfam" id="PF25462">
    <property type="entry name" value="Beta-barrel_INTS6"/>
    <property type="match status" value="1"/>
</dbReference>
<feature type="domain" description="Integrator complex subunit 6-like beta-barrel" evidence="2">
    <location>
        <begin position="245"/>
        <end position="367"/>
    </location>
</feature>
<dbReference type="OMA" id="AFWPDST"/>
<dbReference type="InterPro" id="IPR051113">
    <property type="entry name" value="Integrator_subunit6"/>
</dbReference>
<dbReference type="Proteomes" id="UP000070444">
    <property type="component" value="Unassembled WGS sequence"/>
</dbReference>
<evidence type="ECO:0000313" key="3">
    <source>
        <dbReference type="EMBL" id="KXN73500.1"/>
    </source>
</evidence>
<keyword evidence="4" id="KW-1185">Reference proteome</keyword>
<sequence>MIVTFVIDNNVSMGCHRPGKPSWLDIAKYSVSLILEHKYQSDPKNNDIFLLFTYDEISCKSSFEDSRQHFNYQLNSIVNSGTRPTYEIVTEVFSYLNTLRLQRNSDTFAMGRTVSRDDQNIIFWFSNGVGTRNSFGENKPIDLTTLNSCWNYYDHIYRWDQRLIYFHIGDKELSPYFEPLIKKTRGMSLSIRSVEEMKQCLFRILQKTINEINPLYNVLDNLWISVYLKDIKDPNPDPPESPTMLLIQREAFWKSHFPFPEPFQYSHQAINNYSRSSIPTIYYEAKNFSFDMRTHFVKYDRYWVENCHLTNELKGHKDSFKYLLFVKYESKNTVKKIPFGLIGLNPDATVAIISVFPFKFDLLFRQIEICENRIASQSHFDAANVFSSYTVDMPDYYKNYILKFADNHEYLHVAFNNINPNTGSPYPIVDNFAKETIPEYGGLVQEEYNRRKFSQCSTPKMDSFGRLLFQIPKSVLEIPRSDLMSTVMQTQQILFSPNQTNLNEIISSKSKNSVLTEKMVNFHQLQGKFDPLRNPFEDEEMVSRRKANQFGNAFKSVNSEGKEIEQIRQGSKQSSRASTPESSDLRSFRSKSSRQHPNPSPTFDIYKIPKFDHLLVSSRPGTPRLPSPPEATSPPPLSLSEFQQEKKQVSDEKSNATDSDLSTKSSTIPNQDQTSKAEETVKTPSSLPTNIVNQVKVQPSSIKPPLPTLTPTPVKLPTPRPKLPISHSNQSMHKGPLPGIQRSSSSSHLQQKQSSNLNKGSNVEENIKNITQIKELKNMLTTLVKSAKDAESHEKLRTILSTIPSHRAGNNAERKQMLRNLNSFVNASKYPDTSEHIKSLIDRM</sequence>
<feature type="compositionally biased region" description="Polar residues" evidence="1">
    <location>
        <begin position="656"/>
        <end position="674"/>
    </location>
</feature>
<feature type="compositionally biased region" description="Basic and acidic residues" evidence="1">
    <location>
        <begin position="643"/>
        <end position="655"/>
    </location>
</feature>
<dbReference type="PANTHER" id="PTHR12957:SF2">
    <property type="entry name" value="INTEGRATOR COMPLEX SUBUNIT 6"/>
    <property type="match status" value="1"/>
</dbReference>
<feature type="compositionally biased region" description="Polar residues" evidence="1">
    <location>
        <begin position="568"/>
        <end position="581"/>
    </location>
</feature>
<protein>
    <recommendedName>
        <fullName evidence="2">Integrator complex subunit 6-like beta-barrel domain-containing protein</fullName>
    </recommendedName>
</protein>
<dbReference type="GO" id="GO:0032039">
    <property type="term" value="C:integrator complex"/>
    <property type="evidence" value="ECO:0007669"/>
    <property type="project" value="TreeGrafter"/>
</dbReference>
<dbReference type="SUPFAM" id="SSF53300">
    <property type="entry name" value="vWA-like"/>
    <property type="match status" value="1"/>
</dbReference>
<dbReference type="GO" id="GO:0034472">
    <property type="term" value="P:snRNA 3'-end processing"/>
    <property type="evidence" value="ECO:0007669"/>
    <property type="project" value="TreeGrafter"/>
</dbReference>